<protein>
    <submittedName>
        <fullName evidence="7">Trafficking kinesin-binding protein 1</fullName>
    </submittedName>
</protein>
<dbReference type="SMART" id="SM01424">
    <property type="entry name" value="HAP1_N"/>
    <property type="match status" value="1"/>
</dbReference>
<evidence type="ECO:0000313" key="8">
    <source>
        <dbReference type="Proteomes" id="UP000735302"/>
    </source>
</evidence>
<dbReference type="GO" id="GO:0005739">
    <property type="term" value="C:mitochondrion"/>
    <property type="evidence" value="ECO:0007669"/>
    <property type="project" value="UniProtKB-SubCell"/>
</dbReference>
<evidence type="ECO:0000256" key="3">
    <source>
        <dbReference type="ARBA" id="ARBA00023128"/>
    </source>
</evidence>
<dbReference type="GO" id="GO:0031410">
    <property type="term" value="C:cytoplasmic vesicle"/>
    <property type="evidence" value="ECO:0007669"/>
    <property type="project" value="TreeGrafter"/>
</dbReference>
<dbReference type="GO" id="GO:0006605">
    <property type="term" value="P:protein targeting"/>
    <property type="evidence" value="ECO:0007669"/>
    <property type="project" value="TreeGrafter"/>
</dbReference>
<evidence type="ECO:0000313" key="7">
    <source>
        <dbReference type="EMBL" id="GFO05582.1"/>
    </source>
</evidence>
<evidence type="ECO:0000259" key="6">
    <source>
        <dbReference type="SMART" id="SM01424"/>
    </source>
</evidence>
<sequence>MEALSEGISESCEEQAHEVDDLTKSSGGEESSCRAEEGASEERLAEYCCSVPSPAPGASAIPVCAEGDGRWIVERRLSLVERMESTVTKPQEMSADDHSPRLYEEGGKRCADGSHLTLIERGYKKLIGGRLAALNGVLDKDGCGLQNSSTMCHCSGGSNDGQEGEGSAGEGSDRDSMCDDLSPHAISAVGQWWWDRYCMYGSLHSGPAGRQPARSPSEMKAAASECWERDTTEILSLRRSANGLMEELSADHQNSGDSPTGPECHAQNWGNAGAEEAVDSESRLNGSDHNCGSAGAVEAEDSESRLNGSDHNRGNAVAVEMEDSESWLNGSDHNCGNAETVEAEDSKNWLNESDSGLDRTRLSLSDVVAPDFEPSQSSPPPPSPSFSSSSSSLSSYSFSSSSLAPSPPPPPPSPVFPGLPHSAPLWKENVTFNHLEHVNLWDLYSRCRLEGQMRKTAVDEEPISYISVCGSREVLDKVDNKEWNIMDASSVSHVDVSDREVCDFLDSVVQRHCSPQDDQPSPSHPFLSLSESSRSEVASTKLSAYGRVTENPESRSEVGNPEMTSFEDMEAADLDICDRLDLLSGESRSEGAGSVSSESSFYAESISCGPVTSVRLTSPTSFAVLFRRCRDERDALYSSSNSSSSSLQVEDPSGQGELNPEKSAADVVNVDFLEKKVKSLEDENLHLRLESANLQSATSNYEDKEKKLVEDCIQQLAEVNQQVESFAAELHLKSEENMHQKEEIKAFLSQTAGLQTKIRKLTLENMDMHEKLTASTESQRKLTKEPPFWAMRRGKLEHLVTTGKFEGKRSRGRQREKIMDGLATWLGPGKVSDILAAVKDRDLWRDMIANAYKQGT</sequence>
<proteinExistence type="predicted"/>
<keyword evidence="3" id="KW-0496">Mitochondrion</keyword>
<keyword evidence="2 4" id="KW-0175">Coiled coil</keyword>
<feature type="coiled-coil region" evidence="4">
    <location>
        <begin position="670"/>
        <end position="729"/>
    </location>
</feature>
<evidence type="ECO:0000256" key="4">
    <source>
        <dbReference type="SAM" id="Coils"/>
    </source>
</evidence>
<dbReference type="InterPro" id="IPR051946">
    <property type="entry name" value="Intracell_Traff-Reg"/>
</dbReference>
<feature type="compositionally biased region" description="Basic and acidic residues" evidence="5">
    <location>
        <begin position="14"/>
        <end position="23"/>
    </location>
</feature>
<feature type="compositionally biased region" description="Pro residues" evidence="5">
    <location>
        <begin position="405"/>
        <end position="416"/>
    </location>
</feature>
<feature type="region of interest" description="Disordered" evidence="5">
    <location>
        <begin position="249"/>
        <end position="314"/>
    </location>
</feature>
<feature type="compositionally biased region" description="Basic and acidic residues" evidence="5">
    <location>
        <begin position="302"/>
        <end position="313"/>
    </location>
</feature>
<reference evidence="7 8" key="1">
    <citation type="journal article" date="2021" name="Elife">
        <title>Chloroplast acquisition without the gene transfer in kleptoplastic sea slugs, Plakobranchus ocellatus.</title>
        <authorList>
            <person name="Maeda T."/>
            <person name="Takahashi S."/>
            <person name="Yoshida T."/>
            <person name="Shimamura S."/>
            <person name="Takaki Y."/>
            <person name="Nagai Y."/>
            <person name="Toyoda A."/>
            <person name="Suzuki Y."/>
            <person name="Arimoto A."/>
            <person name="Ishii H."/>
            <person name="Satoh N."/>
            <person name="Nishiyama T."/>
            <person name="Hasebe M."/>
            <person name="Maruyama T."/>
            <person name="Minagawa J."/>
            <person name="Obokata J."/>
            <person name="Shigenobu S."/>
        </authorList>
    </citation>
    <scope>NUCLEOTIDE SEQUENCE [LARGE SCALE GENOMIC DNA]</scope>
</reference>
<dbReference type="EMBL" id="BLXT01003749">
    <property type="protein sequence ID" value="GFO05582.1"/>
    <property type="molecule type" value="Genomic_DNA"/>
</dbReference>
<evidence type="ECO:0000256" key="5">
    <source>
        <dbReference type="SAM" id="MobiDB-lite"/>
    </source>
</evidence>
<dbReference type="Proteomes" id="UP000735302">
    <property type="component" value="Unassembled WGS sequence"/>
</dbReference>
<dbReference type="GO" id="GO:0017022">
    <property type="term" value="F:myosin binding"/>
    <property type="evidence" value="ECO:0007669"/>
    <property type="project" value="TreeGrafter"/>
</dbReference>
<dbReference type="PANTHER" id="PTHR15751">
    <property type="entry name" value="TRAFFICKING KINESIN-BINDING PROTEIN"/>
    <property type="match status" value="1"/>
</dbReference>
<feature type="region of interest" description="Disordered" evidence="5">
    <location>
        <begin position="327"/>
        <end position="357"/>
    </location>
</feature>
<feature type="domain" description="HAP1 N-terminal" evidence="6">
    <location>
        <begin position="13"/>
        <end position="813"/>
    </location>
</feature>
<accession>A0AAV4AF07</accession>
<comment type="subcellular location">
    <subcellularLocation>
        <location evidence="1">Mitochondrion</location>
    </subcellularLocation>
</comment>
<dbReference type="InterPro" id="IPR006933">
    <property type="entry name" value="HAP1_N"/>
</dbReference>
<evidence type="ECO:0000256" key="2">
    <source>
        <dbReference type="ARBA" id="ARBA00023054"/>
    </source>
</evidence>
<feature type="region of interest" description="Disordered" evidence="5">
    <location>
        <begin position="370"/>
        <end position="391"/>
    </location>
</feature>
<dbReference type="Pfam" id="PF04849">
    <property type="entry name" value="HAP1_N"/>
    <property type="match status" value="1"/>
</dbReference>
<comment type="caution">
    <text evidence="7">The sequence shown here is derived from an EMBL/GenBank/DDBJ whole genome shotgun (WGS) entry which is preliminary data.</text>
</comment>
<feature type="region of interest" description="Disordered" evidence="5">
    <location>
        <begin position="206"/>
        <end position="226"/>
    </location>
</feature>
<name>A0AAV4AF07_9GAST</name>
<feature type="region of interest" description="Disordered" evidence="5">
    <location>
        <begin position="154"/>
        <end position="176"/>
    </location>
</feature>
<dbReference type="PANTHER" id="PTHR15751:SF12">
    <property type="entry name" value="TRAFFICKING KINESIN-BINDING PROTEIN MILT"/>
    <property type="match status" value="1"/>
</dbReference>
<evidence type="ECO:0000256" key="1">
    <source>
        <dbReference type="ARBA" id="ARBA00004173"/>
    </source>
</evidence>
<gene>
    <name evidence="7" type="ORF">PoB_003208700</name>
</gene>
<feature type="region of interest" description="Disordered" evidence="5">
    <location>
        <begin position="512"/>
        <end position="532"/>
    </location>
</feature>
<feature type="region of interest" description="Disordered" evidence="5">
    <location>
        <begin position="637"/>
        <end position="662"/>
    </location>
</feature>
<dbReference type="AlphaFoldDB" id="A0AAV4AF07"/>
<keyword evidence="8" id="KW-1185">Reference proteome</keyword>
<dbReference type="GO" id="GO:0047496">
    <property type="term" value="P:vesicle transport along microtubule"/>
    <property type="evidence" value="ECO:0007669"/>
    <property type="project" value="TreeGrafter"/>
</dbReference>
<feature type="region of interest" description="Disordered" evidence="5">
    <location>
        <begin position="547"/>
        <end position="566"/>
    </location>
</feature>
<dbReference type="GO" id="GO:0048311">
    <property type="term" value="P:mitochondrion distribution"/>
    <property type="evidence" value="ECO:0007669"/>
    <property type="project" value="TreeGrafter"/>
</dbReference>
<feature type="compositionally biased region" description="Low complexity" evidence="5">
    <location>
        <begin position="516"/>
        <end position="532"/>
    </location>
</feature>
<feature type="region of interest" description="Disordered" evidence="5">
    <location>
        <begin position="1"/>
        <end position="38"/>
    </location>
</feature>
<organism evidence="7 8">
    <name type="scientific">Plakobranchus ocellatus</name>
    <dbReference type="NCBI Taxonomy" id="259542"/>
    <lineage>
        <taxon>Eukaryota</taxon>
        <taxon>Metazoa</taxon>
        <taxon>Spiralia</taxon>
        <taxon>Lophotrochozoa</taxon>
        <taxon>Mollusca</taxon>
        <taxon>Gastropoda</taxon>
        <taxon>Heterobranchia</taxon>
        <taxon>Euthyneura</taxon>
        <taxon>Panpulmonata</taxon>
        <taxon>Sacoglossa</taxon>
        <taxon>Placobranchoidea</taxon>
        <taxon>Plakobranchidae</taxon>
        <taxon>Plakobranchus</taxon>
    </lineage>
</organism>
<feature type="region of interest" description="Disordered" evidence="5">
    <location>
        <begin position="397"/>
        <end position="416"/>
    </location>
</feature>